<comment type="catalytic activity">
    <reaction evidence="9">
        <text>L-methionyl-tRNA(fMet) + (6R)-10-formyltetrahydrofolate = N-formyl-L-methionyl-tRNA(fMet) + (6S)-5,6,7,8-tetrahydrofolate + H(+)</text>
        <dbReference type="Rhea" id="RHEA:24380"/>
        <dbReference type="Rhea" id="RHEA-COMP:9952"/>
        <dbReference type="Rhea" id="RHEA-COMP:9953"/>
        <dbReference type="ChEBI" id="CHEBI:15378"/>
        <dbReference type="ChEBI" id="CHEBI:57453"/>
        <dbReference type="ChEBI" id="CHEBI:78530"/>
        <dbReference type="ChEBI" id="CHEBI:78844"/>
        <dbReference type="ChEBI" id="CHEBI:195366"/>
        <dbReference type="EC" id="2.1.2.9"/>
    </reaction>
    <physiologicalReaction direction="left-to-right" evidence="9">
        <dbReference type="Rhea" id="RHEA:24381"/>
    </physiologicalReaction>
</comment>
<accession>A0AAW1MI40</accession>
<evidence type="ECO:0000259" key="11">
    <source>
        <dbReference type="Pfam" id="PF00551"/>
    </source>
</evidence>
<feature type="domain" description="Formyl transferase N-terminal" evidence="11">
    <location>
        <begin position="100"/>
        <end position="196"/>
    </location>
</feature>
<dbReference type="CDD" id="cd08646">
    <property type="entry name" value="FMT_core_Met-tRNA-FMT_N"/>
    <property type="match status" value="1"/>
</dbReference>
<dbReference type="Gene3D" id="3.40.50.12230">
    <property type="match status" value="1"/>
</dbReference>
<dbReference type="InterPro" id="IPR005793">
    <property type="entry name" value="Formyl_trans_C"/>
</dbReference>
<organism evidence="13 14">
    <name type="scientific">Popillia japonica</name>
    <name type="common">Japanese beetle</name>
    <dbReference type="NCBI Taxonomy" id="7064"/>
    <lineage>
        <taxon>Eukaryota</taxon>
        <taxon>Metazoa</taxon>
        <taxon>Ecdysozoa</taxon>
        <taxon>Arthropoda</taxon>
        <taxon>Hexapoda</taxon>
        <taxon>Insecta</taxon>
        <taxon>Pterygota</taxon>
        <taxon>Neoptera</taxon>
        <taxon>Endopterygota</taxon>
        <taxon>Coleoptera</taxon>
        <taxon>Polyphaga</taxon>
        <taxon>Scarabaeiformia</taxon>
        <taxon>Scarabaeidae</taxon>
        <taxon>Rutelinae</taxon>
        <taxon>Popillia</taxon>
    </lineage>
</organism>
<evidence type="ECO:0000256" key="8">
    <source>
        <dbReference type="ARBA" id="ARBA00023128"/>
    </source>
</evidence>
<dbReference type="SUPFAM" id="SSF53328">
    <property type="entry name" value="Formyltransferase"/>
    <property type="match status" value="1"/>
</dbReference>
<dbReference type="NCBIfam" id="TIGR00460">
    <property type="entry name" value="fmt"/>
    <property type="match status" value="1"/>
</dbReference>
<keyword evidence="14" id="KW-1185">Reference proteome</keyword>
<dbReference type="InterPro" id="IPR036477">
    <property type="entry name" value="Formyl_transf_N_sf"/>
</dbReference>
<dbReference type="Pfam" id="PF00551">
    <property type="entry name" value="Formyl_trans_N"/>
    <property type="match status" value="1"/>
</dbReference>
<keyword evidence="5 13" id="KW-0808">Transferase</keyword>
<gene>
    <name evidence="13" type="ORF">QE152_g6021</name>
</gene>
<dbReference type="PANTHER" id="PTHR11138:SF5">
    <property type="entry name" value="METHIONYL-TRNA FORMYLTRANSFERASE, MITOCHONDRIAL"/>
    <property type="match status" value="1"/>
</dbReference>
<dbReference type="PANTHER" id="PTHR11138">
    <property type="entry name" value="METHIONYL-TRNA FORMYLTRANSFERASE"/>
    <property type="match status" value="1"/>
</dbReference>
<evidence type="ECO:0000256" key="4">
    <source>
        <dbReference type="ARBA" id="ARBA00014185"/>
    </source>
</evidence>
<dbReference type="InterPro" id="IPR041711">
    <property type="entry name" value="Met-tRNA-FMT_N"/>
</dbReference>
<dbReference type="AlphaFoldDB" id="A0AAW1MI40"/>
<proteinExistence type="inferred from homology"/>
<evidence type="ECO:0000256" key="2">
    <source>
        <dbReference type="ARBA" id="ARBA00010699"/>
    </source>
</evidence>
<dbReference type="EC" id="2.1.2.9" evidence="3"/>
<evidence type="ECO:0000256" key="10">
    <source>
        <dbReference type="ARBA" id="ARBA00057846"/>
    </source>
</evidence>
<evidence type="ECO:0000256" key="5">
    <source>
        <dbReference type="ARBA" id="ARBA00022679"/>
    </source>
</evidence>
<evidence type="ECO:0000313" key="13">
    <source>
        <dbReference type="EMBL" id="KAK9746477.1"/>
    </source>
</evidence>
<dbReference type="CDD" id="cd08704">
    <property type="entry name" value="Met_tRNA_FMT_C"/>
    <property type="match status" value="1"/>
</dbReference>
<comment type="function">
    <text evidence="10">Methionyl-tRNA formyltransferase that formylates methionyl-tRNA in mitochondria and is crucial for translation initiation.</text>
</comment>
<dbReference type="EMBL" id="JASPKY010000039">
    <property type="protein sequence ID" value="KAK9746477.1"/>
    <property type="molecule type" value="Genomic_DNA"/>
</dbReference>
<dbReference type="FunFam" id="3.40.50.12230:FF:000003">
    <property type="entry name" value="methionyl-tRNA formyltransferase, mitochondrial"/>
    <property type="match status" value="1"/>
</dbReference>
<keyword evidence="8" id="KW-0496">Mitochondrion</keyword>
<reference evidence="13 14" key="1">
    <citation type="journal article" date="2024" name="BMC Genomics">
        <title>De novo assembly and annotation of Popillia japonica's genome with initial clues to its potential as an invasive pest.</title>
        <authorList>
            <person name="Cucini C."/>
            <person name="Boschi S."/>
            <person name="Funari R."/>
            <person name="Cardaioli E."/>
            <person name="Iannotti N."/>
            <person name="Marturano G."/>
            <person name="Paoli F."/>
            <person name="Bruttini M."/>
            <person name="Carapelli A."/>
            <person name="Frati F."/>
            <person name="Nardi F."/>
        </authorList>
    </citation>
    <scope>NUCLEOTIDE SEQUENCE [LARGE SCALE GENOMIC DNA]</scope>
    <source>
        <strain evidence="13">DMR45628</strain>
    </source>
</reference>
<evidence type="ECO:0000259" key="12">
    <source>
        <dbReference type="Pfam" id="PF02911"/>
    </source>
</evidence>
<dbReference type="InterPro" id="IPR011034">
    <property type="entry name" value="Formyl_transferase-like_C_sf"/>
</dbReference>
<dbReference type="InterPro" id="IPR002376">
    <property type="entry name" value="Formyl_transf_N"/>
</dbReference>
<dbReference type="Pfam" id="PF02911">
    <property type="entry name" value="Formyl_trans_C"/>
    <property type="match status" value="1"/>
</dbReference>
<dbReference type="SUPFAM" id="SSF50486">
    <property type="entry name" value="FMT C-terminal domain-like"/>
    <property type="match status" value="1"/>
</dbReference>
<evidence type="ECO:0000313" key="14">
    <source>
        <dbReference type="Proteomes" id="UP001458880"/>
    </source>
</evidence>
<evidence type="ECO:0000256" key="9">
    <source>
        <dbReference type="ARBA" id="ARBA00052555"/>
    </source>
</evidence>
<dbReference type="InterPro" id="IPR005794">
    <property type="entry name" value="Fmt"/>
</dbReference>
<comment type="caution">
    <text evidence="13">The sequence shown here is derived from an EMBL/GenBank/DDBJ whole genome shotgun (WGS) entry which is preliminary data.</text>
</comment>
<protein>
    <recommendedName>
        <fullName evidence="4">Methionyl-tRNA formyltransferase, mitochondrial</fullName>
        <ecNumber evidence="3">2.1.2.9</ecNumber>
    </recommendedName>
</protein>
<dbReference type="GO" id="GO:0004479">
    <property type="term" value="F:methionyl-tRNA formyltransferase activity"/>
    <property type="evidence" value="ECO:0007669"/>
    <property type="project" value="UniProtKB-EC"/>
</dbReference>
<keyword evidence="6" id="KW-0648">Protein biosynthesis</keyword>
<dbReference type="InterPro" id="IPR044135">
    <property type="entry name" value="Met-tRNA-FMT_C"/>
</dbReference>
<sequence>MFYVKIKTILIHCQNIRQYSKPINKFKPPWNILFFGTDNFSLPTLQALNYRYAQNDIISKLEVVTTTKNKPNVIYQFASKEKLKIHSWPINAMNGFHIGLVVSFGYLIPQSIINSFPLGMLNVHASLLPRWRGAAPIIHAIANGDGTTGITIMTVKPKHFDVGNIVRQESVAITDDMVLPELYKLLADIGSSVLIDELYKLPENIYSAKSQPHIGITLAPKVTIAFSHINWNTMTAIQIYNLSRALHDLFPLRTKWGDIVLKLYNIKLCTTENTNNKSIQPGMMYYDKITKFLKIQCCDGNWISVATVGIPNKRMMSASDFNNGFLKKAEQEKRILT</sequence>
<evidence type="ECO:0000256" key="3">
    <source>
        <dbReference type="ARBA" id="ARBA00012261"/>
    </source>
</evidence>
<dbReference type="Proteomes" id="UP001458880">
    <property type="component" value="Unassembled WGS sequence"/>
</dbReference>
<evidence type="ECO:0000256" key="7">
    <source>
        <dbReference type="ARBA" id="ARBA00022946"/>
    </source>
</evidence>
<feature type="domain" description="Formyl transferase C-terminal" evidence="12">
    <location>
        <begin position="225"/>
        <end position="325"/>
    </location>
</feature>
<evidence type="ECO:0000256" key="6">
    <source>
        <dbReference type="ARBA" id="ARBA00022917"/>
    </source>
</evidence>
<comment type="similarity">
    <text evidence="2">Belongs to the Fmt family.</text>
</comment>
<comment type="subcellular location">
    <subcellularLocation>
        <location evidence="1">Mitochondrion</location>
    </subcellularLocation>
</comment>
<name>A0AAW1MI40_POPJA</name>
<evidence type="ECO:0000256" key="1">
    <source>
        <dbReference type="ARBA" id="ARBA00004173"/>
    </source>
</evidence>
<dbReference type="GO" id="GO:0005739">
    <property type="term" value="C:mitochondrion"/>
    <property type="evidence" value="ECO:0007669"/>
    <property type="project" value="UniProtKB-SubCell"/>
</dbReference>
<keyword evidence="7" id="KW-0809">Transit peptide</keyword>